<dbReference type="EMBL" id="JANPWB010000005">
    <property type="protein sequence ID" value="KAJ1187055.1"/>
    <property type="molecule type" value="Genomic_DNA"/>
</dbReference>
<proteinExistence type="predicted"/>
<accession>A0AAV7LG51</accession>
<dbReference type="Proteomes" id="UP001066276">
    <property type="component" value="Chromosome 11"/>
</dbReference>
<dbReference type="EMBL" id="JANPWB010000015">
    <property type="protein sequence ID" value="KAJ1090552.1"/>
    <property type="molecule type" value="Genomic_DNA"/>
</dbReference>
<keyword evidence="4" id="KW-1185">Reference proteome</keyword>
<dbReference type="Proteomes" id="UP001066276">
    <property type="component" value="Chromosome 3_1"/>
</dbReference>
<name>A0AAV7LG51_PLEWA</name>
<organism evidence="2 4">
    <name type="scientific">Pleurodeles waltl</name>
    <name type="common">Iberian ribbed newt</name>
    <dbReference type="NCBI Taxonomy" id="8319"/>
    <lineage>
        <taxon>Eukaryota</taxon>
        <taxon>Metazoa</taxon>
        <taxon>Chordata</taxon>
        <taxon>Craniata</taxon>
        <taxon>Vertebrata</taxon>
        <taxon>Euteleostomi</taxon>
        <taxon>Amphibia</taxon>
        <taxon>Batrachia</taxon>
        <taxon>Caudata</taxon>
        <taxon>Salamandroidea</taxon>
        <taxon>Salamandridae</taxon>
        <taxon>Pleurodelinae</taxon>
        <taxon>Pleurodeles</taxon>
    </lineage>
</organism>
<gene>
    <name evidence="2" type="ORF">NDU88_003682</name>
    <name evidence="3" type="ORF">NDU88_003834</name>
</gene>
<feature type="compositionally biased region" description="Low complexity" evidence="1">
    <location>
        <begin position="180"/>
        <end position="198"/>
    </location>
</feature>
<protein>
    <submittedName>
        <fullName evidence="2">Uncharacterized protein</fullName>
    </submittedName>
</protein>
<reference evidence="2" key="1">
    <citation type="journal article" date="2022" name="bioRxiv">
        <title>Sequencing and chromosome-scale assembly of the giantPleurodeles waltlgenome.</title>
        <authorList>
            <person name="Brown T."/>
            <person name="Elewa A."/>
            <person name="Iarovenko S."/>
            <person name="Subramanian E."/>
            <person name="Araus A.J."/>
            <person name="Petzold A."/>
            <person name="Susuki M."/>
            <person name="Suzuki K.-i.T."/>
            <person name="Hayashi T."/>
            <person name="Toyoda A."/>
            <person name="Oliveira C."/>
            <person name="Osipova E."/>
            <person name="Leigh N.D."/>
            <person name="Simon A."/>
            <person name="Yun M.H."/>
        </authorList>
    </citation>
    <scope>NUCLEOTIDE SEQUENCE</scope>
    <source>
        <strain evidence="2">20211129_DDA</strain>
        <tissue evidence="2">Liver</tissue>
    </source>
</reference>
<dbReference type="AlphaFoldDB" id="A0AAV7LG51"/>
<evidence type="ECO:0000313" key="2">
    <source>
        <dbReference type="EMBL" id="KAJ1090552.1"/>
    </source>
</evidence>
<feature type="region of interest" description="Disordered" evidence="1">
    <location>
        <begin position="116"/>
        <end position="215"/>
    </location>
</feature>
<sequence length="259" mass="28110">MAHSLGPDIAAWNSEDWVGVLCLYDVLPYSEEPQGAAVRLVPPVKRYSRIQHHALLCDLLSSCCYLRLGQRLTTSPGHTLPVALGAESRIYSIGEATPISTESAAKTIIVPSSVRSNGTKLVGRGERAGPPRGRSPHPFERNPRRGRPPQTHNPRLGAGTPRSHRSQRLPSGNPLRQRHAGSAIAAPARAAAMRDSASPRWAQHASHGLRDVPPPPLKVAAHSTLPELRSRVRAKQCRCSGESRRRPARFCVQASVTGY</sequence>
<evidence type="ECO:0000313" key="4">
    <source>
        <dbReference type="Proteomes" id="UP001066276"/>
    </source>
</evidence>
<evidence type="ECO:0000313" key="3">
    <source>
        <dbReference type="EMBL" id="KAJ1187055.1"/>
    </source>
</evidence>
<comment type="caution">
    <text evidence="2">The sequence shown here is derived from an EMBL/GenBank/DDBJ whole genome shotgun (WGS) entry which is preliminary data.</text>
</comment>
<evidence type="ECO:0000256" key="1">
    <source>
        <dbReference type="SAM" id="MobiDB-lite"/>
    </source>
</evidence>